<dbReference type="AlphaFoldDB" id="Q54BM9"/>
<dbReference type="GeneID" id="8629284"/>
<proteinExistence type="predicted"/>
<dbReference type="PANTHER" id="PTHR32457">
    <property type="entry name" value="F-BOX DOMAIN-CONTAINING PROTEIN-RELATED"/>
    <property type="match status" value="1"/>
</dbReference>
<dbReference type="HOGENOM" id="CLU_261654_0_0_1"/>
<dbReference type="eggNOG" id="ENOG502RIBB">
    <property type="taxonomic scope" value="Eukaryota"/>
</dbReference>
<accession>Q54BM9</accession>
<gene>
    <name evidence="1" type="ORF">DDB_G0293550</name>
</gene>
<dbReference type="VEuPathDB" id="AmoebaDB:DDB_G0293550"/>
<evidence type="ECO:0000313" key="2">
    <source>
        <dbReference type="Proteomes" id="UP000002195"/>
    </source>
</evidence>
<dbReference type="EMBL" id="AAFI02000218">
    <property type="protein sequence ID" value="EAL60587.1"/>
    <property type="molecule type" value="Genomic_DNA"/>
</dbReference>
<reference evidence="1 2" key="1">
    <citation type="journal article" date="2005" name="Nature">
        <title>The genome of the social amoeba Dictyostelium discoideum.</title>
        <authorList>
            <consortium name="The Dictyostelium discoideum Sequencing Consortium"/>
            <person name="Eichinger L."/>
            <person name="Pachebat J.A."/>
            <person name="Glockner G."/>
            <person name="Rajandream M.A."/>
            <person name="Sucgang R."/>
            <person name="Berriman M."/>
            <person name="Song J."/>
            <person name="Olsen R."/>
            <person name="Szafranski K."/>
            <person name="Xu Q."/>
            <person name="Tunggal B."/>
            <person name="Kummerfeld S."/>
            <person name="Madera M."/>
            <person name="Konfortov B.A."/>
            <person name="Rivero F."/>
            <person name="Bankier A.T."/>
            <person name="Lehmann R."/>
            <person name="Hamlin N."/>
            <person name="Davies R."/>
            <person name="Gaudet P."/>
            <person name="Fey P."/>
            <person name="Pilcher K."/>
            <person name="Chen G."/>
            <person name="Saunders D."/>
            <person name="Sodergren E."/>
            <person name="Davis P."/>
            <person name="Kerhornou A."/>
            <person name="Nie X."/>
            <person name="Hall N."/>
            <person name="Anjard C."/>
            <person name="Hemphill L."/>
            <person name="Bason N."/>
            <person name="Farbrother P."/>
            <person name="Desany B."/>
            <person name="Just E."/>
            <person name="Morio T."/>
            <person name="Rost R."/>
            <person name="Churcher C."/>
            <person name="Cooper J."/>
            <person name="Haydock S."/>
            <person name="van Driessche N."/>
            <person name="Cronin A."/>
            <person name="Goodhead I."/>
            <person name="Muzny D."/>
            <person name="Mourier T."/>
            <person name="Pain A."/>
            <person name="Lu M."/>
            <person name="Harper D."/>
            <person name="Lindsay R."/>
            <person name="Hauser H."/>
            <person name="James K."/>
            <person name="Quiles M."/>
            <person name="Madan Babu M."/>
            <person name="Saito T."/>
            <person name="Buchrieser C."/>
            <person name="Wardroper A."/>
            <person name="Felder M."/>
            <person name="Thangavelu M."/>
            <person name="Johnson D."/>
            <person name="Knights A."/>
            <person name="Loulseged H."/>
            <person name="Mungall K."/>
            <person name="Oliver K."/>
            <person name="Price C."/>
            <person name="Quail M.A."/>
            <person name="Urushihara H."/>
            <person name="Hernandez J."/>
            <person name="Rabbinowitsch E."/>
            <person name="Steffen D."/>
            <person name="Sanders M."/>
            <person name="Ma J."/>
            <person name="Kohara Y."/>
            <person name="Sharp S."/>
            <person name="Simmonds M."/>
            <person name="Spiegler S."/>
            <person name="Tivey A."/>
            <person name="Sugano S."/>
            <person name="White B."/>
            <person name="Walker D."/>
            <person name="Woodward J."/>
            <person name="Winckler T."/>
            <person name="Tanaka Y."/>
            <person name="Shaulsky G."/>
            <person name="Schleicher M."/>
            <person name="Weinstock G."/>
            <person name="Rosenthal A."/>
            <person name="Cox E.C."/>
            <person name="Chisholm R.L."/>
            <person name="Gibbs R."/>
            <person name="Loomis W.F."/>
            <person name="Platzer M."/>
            <person name="Kay R.R."/>
            <person name="Williams J."/>
            <person name="Dear P.H."/>
            <person name="Noegel A.A."/>
            <person name="Barrell B."/>
            <person name="Kuspa A."/>
        </authorList>
    </citation>
    <scope>NUCLEOTIDE SEQUENCE [LARGE SCALE GENOMIC DNA]</scope>
    <source>
        <strain evidence="1 2">AX4</strain>
    </source>
</reference>
<dbReference type="PaxDb" id="44689-DDB0191999"/>
<keyword evidence="2" id="KW-1185">Reference proteome</keyword>
<organism evidence="1 2">
    <name type="scientific">Dictyostelium discoideum</name>
    <name type="common">Social amoeba</name>
    <dbReference type="NCBI Taxonomy" id="44689"/>
    <lineage>
        <taxon>Eukaryota</taxon>
        <taxon>Amoebozoa</taxon>
        <taxon>Evosea</taxon>
        <taxon>Eumycetozoa</taxon>
        <taxon>Dictyostelia</taxon>
        <taxon>Dictyosteliales</taxon>
        <taxon>Dictyosteliaceae</taxon>
        <taxon>Dictyostelium</taxon>
    </lineage>
</organism>
<dbReference type="RefSeq" id="XP_629000.1">
    <property type="nucleotide sequence ID" value="XM_628998.1"/>
</dbReference>
<protein>
    <submittedName>
        <fullName evidence="1">Uncharacterized protein</fullName>
    </submittedName>
</protein>
<evidence type="ECO:0000313" key="1">
    <source>
        <dbReference type="EMBL" id="EAL60587.1"/>
    </source>
</evidence>
<dbReference type="dictyBase" id="DDB_G0293550"/>
<name>Q54BM9_DICDI</name>
<dbReference type="PhylomeDB" id="Q54BM9"/>
<dbReference type="SMR" id="Q54BM9"/>
<comment type="caution">
    <text evidence="1">The sequence shown here is derived from an EMBL/GenBank/DDBJ whole genome shotgun (WGS) entry which is preliminary data.</text>
</comment>
<dbReference type="Proteomes" id="UP000002195">
    <property type="component" value="Unassembled WGS sequence"/>
</dbReference>
<dbReference type="KEGG" id="ddi:DDB_G0293550"/>
<dbReference type="PANTHER" id="PTHR32457:SF62">
    <property type="entry name" value="F-BOX DOMAIN-CONTAINING PROTEIN-RELATED"/>
    <property type="match status" value="1"/>
</dbReference>
<dbReference type="InParanoid" id="Q54BM9"/>
<sequence>MSFFNNDFKIDRINNSNNYEKSFWKIISNFYLLKLIFNKINDTEWIKFENPKQINHFKNRKKFKDITSLKWMLKKKLFSLLKLKINNNDEFINIDKHSIYELFRSLSLTPNSINVLDNTIHGNNDEENFIETQENWIYNDLEAQYDQPKSIVEYNENDIIQIKEILNLLLNKRRNEFEICDLTNAAINCNSLYVLKLLISEPYYIDVIPSSILLAYRKCDPIIILELFKFNKSIFSFYEIKIHSLEQSSKNKYNSLEMVKFILENDYLYKLNEIEKQSPSSYISLFFIEISHRKLKVENVLKLKCLKTIKILMELNLIEPSTFVDNSIFDVLNFNNTFEESKTILLFCLKYFPKLKNDKEIKKKLENILENDCDNLKELQTLIIINLHPLNLYRQYIKNYQESIDECHLDGLVSNDYDMESNKFITFYRLSTLLSFGGQKIFNLFKLDNARNLLLTEKDIKKSNIKFHPLLFDSYDSSKLLIDNISVVEWLIDNNMMLRVLNSNMISIKFKSFDFGLSCFLNYEVLRNLKRSLIFEQFLKDFFFSSIENGSINILKKISNIVREYINVSQFYSTIELFLPNDIYISLEVFNYFNENGFNGFRDQLLYKFLKLSIDKHPSLKKVKINHNLIGLYDLILFFPKDLNLVKLFLNNIDKLKEDNPIQELDNNIYNQYFDLVQNNFKTKQLVSIIKLIISKFNNNSNVHILNHYFNLLIRNYGVTIETIKTIQDLLFENSIVIENSTIRTFYYLNARSPKFTKLILTGIKSYWLCLGTDQIKSIEIYISNFNYKYLTEQQEIYGNQKFKNSFDIILKELISNIIFKKFKTNPNIEIREFERLTKPLLIYFLKIGRRDLFLENYQWFKMMLYKHLNNLSILELIAECTSSILSPSVPSNGNLKLLNSISPIFRTNYFNDSFKFKKPNDFDLNLFFKSCSQYELSIVLENYFNSNSFLSKALFESFDFNNIDNLKFLIENYNNHIQLIGLFDYKKSCFLSLKFILNNFPQKFYNHIIIPIEIQKESLNDLEFSDNFLNYIYIYFSNNVDSLKFLNSENGKINQFIQELIIKIRELITTNKLFLIEKTDQSKQQKSDKNNEIKSIIEQKDIKELLLSNLNNYLEIRDSQRNLKKSEFEIKYLNDDNNLFIQSFINGDIKQCELLLLHFKNFILTKSSITKTIINNNIFIIKYFYHKLIKINLILLNYLKSQLLQNYDYKYNLNWLE</sequence>